<dbReference type="AlphaFoldDB" id="A0A4R8W5M4"/>
<proteinExistence type="predicted"/>
<keyword evidence="1" id="KW-1133">Transmembrane helix</keyword>
<feature type="transmembrane region" description="Helical" evidence="1">
    <location>
        <begin position="24"/>
        <end position="45"/>
    </location>
</feature>
<gene>
    <name evidence="2" type="ORF">E3O32_14015</name>
</gene>
<sequence>MNQVSTASVALTPERAAPGRGMRVARATLVLLGAAGLAWGAWVMVDTVRIARLPGVALWVGAAILVHDAVIAPVVFFGGVLLRRAGRRLAGTVVAVLQGAIVLGSIMTLIVVPEIVAQTQGRAPENPTVLPLDYGTNLAVFWVVIAVLGTAASAALYARASRAGRRPSR</sequence>
<evidence type="ECO:0000313" key="2">
    <source>
        <dbReference type="EMBL" id="TFC01272.1"/>
    </source>
</evidence>
<name>A0A4R8W5M4_9MICO</name>
<feature type="transmembrane region" description="Helical" evidence="1">
    <location>
        <begin position="89"/>
        <end position="112"/>
    </location>
</feature>
<keyword evidence="1" id="KW-0472">Membrane</keyword>
<protein>
    <submittedName>
        <fullName evidence="2">Uncharacterized protein</fullName>
    </submittedName>
</protein>
<dbReference type="EMBL" id="SOFM01000043">
    <property type="protein sequence ID" value="TFC01272.1"/>
    <property type="molecule type" value="Genomic_DNA"/>
</dbReference>
<feature type="transmembrane region" description="Helical" evidence="1">
    <location>
        <begin position="139"/>
        <end position="160"/>
    </location>
</feature>
<reference evidence="2 3" key="1">
    <citation type="submission" date="2019-03" db="EMBL/GenBank/DDBJ databases">
        <title>Genomics of glacier-inhabiting Cryobacterium strains.</title>
        <authorList>
            <person name="Liu Q."/>
            <person name="Xin Y.-H."/>
        </authorList>
    </citation>
    <scope>NUCLEOTIDE SEQUENCE [LARGE SCALE GENOMIC DNA]</scope>
    <source>
        <strain evidence="2 3">RHLT2-21</strain>
    </source>
</reference>
<comment type="caution">
    <text evidence="2">The sequence shown here is derived from an EMBL/GenBank/DDBJ whole genome shotgun (WGS) entry which is preliminary data.</text>
</comment>
<keyword evidence="3" id="KW-1185">Reference proteome</keyword>
<dbReference type="RefSeq" id="WP_134510436.1">
    <property type="nucleotide sequence ID" value="NZ_SOFM01000043.1"/>
</dbReference>
<keyword evidence="1" id="KW-0812">Transmembrane</keyword>
<evidence type="ECO:0000313" key="3">
    <source>
        <dbReference type="Proteomes" id="UP000297643"/>
    </source>
</evidence>
<accession>A0A4R8W5M4</accession>
<feature type="transmembrane region" description="Helical" evidence="1">
    <location>
        <begin position="57"/>
        <end position="82"/>
    </location>
</feature>
<dbReference type="Proteomes" id="UP000297643">
    <property type="component" value="Unassembled WGS sequence"/>
</dbReference>
<organism evidence="2 3">
    <name type="scientific">Cryobacterium mannosilyticum</name>
    <dbReference type="NCBI Taxonomy" id="1259190"/>
    <lineage>
        <taxon>Bacteria</taxon>
        <taxon>Bacillati</taxon>
        <taxon>Actinomycetota</taxon>
        <taxon>Actinomycetes</taxon>
        <taxon>Micrococcales</taxon>
        <taxon>Microbacteriaceae</taxon>
        <taxon>Cryobacterium</taxon>
    </lineage>
</organism>
<evidence type="ECO:0000256" key="1">
    <source>
        <dbReference type="SAM" id="Phobius"/>
    </source>
</evidence>